<accession>A0ABZ3CIA6</accession>
<dbReference type="InterPro" id="IPR000847">
    <property type="entry name" value="LysR_HTH_N"/>
</dbReference>
<keyword evidence="7" id="KW-1185">Reference proteome</keyword>
<sequence>MKLHQLKYFIEVVLSGSINEAARRLYISQPTLSKAIKELEMDLGIVLFTRTSTGISLSPDGAEFLGYARQINEQVELLERRYFDTEPSQQLFSVSSQHYSFVVDAFVEMIRKYGGDKYQFTIRETRTYEIIEDVKNLTSEIGVLYISAFNEKVLLQLIKEKGLEFTQLFEAHPHIFISNNNPLATRDSVTLDDLDPYPRLAFEQGEFNSFYYSEEVFSTIPSPKSIQVSDRATLFNLLIGLNGYTISTGILSKDLDSSEIVQVPLEVEDTIKVGWVVNKKIKLSRMARLYLEELSATTRHML</sequence>
<evidence type="ECO:0000256" key="3">
    <source>
        <dbReference type="ARBA" id="ARBA00023125"/>
    </source>
</evidence>
<dbReference type="EMBL" id="CP138333">
    <property type="protein sequence ID" value="WZX29685.1"/>
    <property type="molecule type" value="Genomic_DNA"/>
</dbReference>
<proteinExistence type="inferred from homology"/>
<keyword evidence="2" id="KW-0805">Transcription regulation</keyword>
<dbReference type="InterPro" id="IPR036390">
    <property type="entry name" value="WH_DNA-bd_sf"/>
</dbReference>
<comment type="similarity">
    <text evidence="1">Belongs to the LysR transcriptional regulatory family.</text>
</comment>
<dbReference type="SUPFAM" id="SSF46785">
    <property type="entry name" value="Winged helix' DNA-binding domain"/>
    <property type="match status" value="1"/>
</dbReference>
<evidence type="ECO:0000313" key="6">
    <source>
        <dbReference type="EMBL" id="WZX29685.1"/>
    </source>
</evidence>
<dbReference type="RefSeq" id="WP_342388239.1">
    <property type="nucleotide sequence ID" value="NZ_CP138333.2"/>
</dbReference>
<organism evidence="6 7">
    <name type="scientific">Salinicoccus bachuensis</name>
    <dbReference type="NCBI Taxonomy" id="3136731"/>
    <lineage>
        <taxon>Bacteria</taxon>
        <taxon>Bacillati</taxon>
        <taxon>Bacillota</taxon>
        <taxon>Bacilli</taxon>
        <taxon>Bacillales</taxon>
        <taxon>Staphylococcaceae</taxon>
        <taxon>Salinicoccus</taxon>
    </lineage>
</organism>
<dbReference type="Pfam" id="PF00126">
    <property type="entry name" value="HTH_1"/>
    <property type="match status" value="1"/>
</dbReference>
<evidence type="ECO:0000256" key="1">
    <source>
        <dbReference type="ARBA" id="ARBA00009437"/>
    </source>
</evidence>
<dbReference type="PANTHER" id="PTHR30346">
    <property type="entry name" value="TRANSCRIPTIONAL DUAL REGULATOR HCAR-RELATED"/>
    <property type="match status" value="1"/>
</dbReference>
<evidence type="ECO:0000259" key="5">
    <source>
        <dbReference type="PROSITE" id="PS50931"/>
    </source>
</evidence>
<feature type="domain" description="HTH lysR-type" evidence="5">
    <location>
        <begin position="1"/>
        <end position="58"/>
    </location>
</feature>
<dbReference type="SUPFAM" id="SSF53850">
    <property type="entry name" value="Periplasmic binding protein-like II"/>
    <property type="match status" value="1"/>
</dbReference>
<keyword evidence="4" id="KW-0804">Transcription</keyword>
<dbReference type="PROSITE" id="PS50931">
    <property type="entry name" value="HTH_LYSR"/>
    <property type="match status" value="1"/>
</dbReference>
<gene>
    <name evidence="6" type="ORF">RQP18_00505</name>
</gene>
<dbReference type="Gene3D" id="1.10.10.10">
    <property type="entry name" value="Winged helix-like DNA-binding domain superfamily/Winged helix DNA-binding domain"/>
    <property type="match status" value="1"/>
</dbReference>
<protein>
    <submittedName>
        <fullName evidence="6">LysR family transcriptional regulator</fullName>
    </submittedName>
</protein>
<dbReference type="InterPro" id="IPR036388">
    <property type="entry name" value="WH-like_DNA-bd_sf"/>
</dbReference>
<evidence type="ECO:0000256" key="4">
    <source>
        <dbReference type="ARBA" id="ARBA00023163"/>
    </source>
</evidence>
<evidence type="ECO:0000313" key="7">
    <source>
        <dbReference type="Proteomes" id="UP001455384"/>
    </source>
</evidence>
<name>A0ABZ3CIA6_9STAP</name>
<dbReference type="Proteomes" id="UP001455384">
    <property type="component" value="Chromosome"/>
</dbReference>
<keyword evidence="3" id="KW-0238">DNA-binding</keyword>
<dbReference type="CDD" id="cd05466">
    <property type="entry name" value="PBP2_LTTR_substrate"/>
    <property type="match status" value="1"/>
</dbReference>
<evidence type="ECO:0000256" key="2">
    <source>
        <dbReference type="ARBA" id="ARBA00023015"/>
    </source>
</evidence>
<dbReference type="Gene3D" id="3.40.190.10">
    <property type="entry name" value="Periplasmic binding protein-like II"/>
    <property type="match status" value="2"/>
</dbReference>
<dbReference type="PANTHER" id="PTHR30346:SF0">
    <property type="entry name" value="HCA OPERON TRANSCRIPTIONAL ACTIVATOR HCAR"/>
    <property type="match status" value="1"/>
</dbReference>
<dbReference type="PRINTS" id="PR00039">
    <property type="entry name" value="HTHLYSR"/>
</dbReference>
<reference evidence="7" key="1">
    <citation type="submission" date="2023-10" db="EMBL/GenBank/DDBJ databases">
        <title>Genome analysis and identification of Salinococcus sp. Bachu38 nov., a PGPR from the rhizosphere of Tamarix.</title>
        <authorList>
            <person name="Liang Z."/>
            <person name="Zhang X."/>
            <person name="Jia J."/>
            <person name="Chen X."/>
            <person name="Wang Y."/>
            <person name="Wang Q."/>
            <person name="Wang R."/>
        </authorList>
    </citation>
    <scope>NUCLEOTIDE SEQUENCE [LARGE SCALE GENOMIC DNA]</scope>
    <source>
        <strain evidence="7">Bachu38</strain>
    </source>
</reference>